<feature type="coiled-coil region" evidence="1">
    <location>
        <begin position="39"/>
        <end position="66"/>
    </location>
</feature>
<dbReference type="VEuPathDB" id="GiardiaDB:QR46_0178"/>
<evidence type="ECO:0000256" key="1">
    <source>
        <dbReference type="SAM" id="Coils"/>
    </source>
</evidence>
<organism evidence="2 3">
    <name type="scientific">Giardia duodenalis assemblage B</name>
    <dbReference type="NCBI Taxonomy" id="1394984"/>
    <lineage>
        <taxon>Eukaryota</taxon>
        <taxon>Metamonada</taxon>
        <taxon>Diplomonadida</taxon>
        <taxon>Hexamitidae</taxon>
        <taxon>Giardiinae</taxon>
        <taxon>Giardia</taxon>
    </lineage>
</organism>
<dbReference type="PANTHER" id="PTHR37027">
    <property type="entry name" value="KDE4"/>
    <property type="match status" value="1"/>
</dbReference>
<dbReference type="InterPro" id="IPR038835">
    <property type="entry name" value="Giardin_beta-like"/>
</dbReference>
<dbReference type="Proteomes" id="UP000070089">
    <property type="component" value="Unassembled WGS sequence"/>
</dbReference>
<protein>
    <submittedName>
        <fullName evidence="2">Uncharacterized protein</fullName>
    </submittedName>
</protein>
<dbReference type="OrthoDB" id="10253359at2759"/>
<reference evidence="2 3" key="1">
    <citation type="journal article" date="2015" name="Mol. Biochem. Parasitol.">
        <title>Identification of polymorphic genes for use in assemblage B genotyping assays through comparative genomics of multiple assemblage B Giardia duodenalis isolates.</title>
        <authorList>
            <person name="Wielinga C."/>
            <person name="Thompson R.C."/>
            <person name="Monis P."/>
            <person name="Ryan U."/>
        </authorList>
    </citation>
    <scope>NUCLEOTIDE SEQUENCE [LARGE SCALE GENOMIC DNA]</scope>
    <source>
        <strain evidence="2 3">BAH15c1</strain>
    </source>
</reference>
<sequence>MDSHRSTVSISDGENRMSVLADRLVRLQSKIEQSRLTKIDAIQTEIEDCEERLDEAEAYREDEMQKIKEYLVKLFELIGSEKRAMAYVQDSKTIELRDVDDVMQATIGDFKLSQKESTARMTAASEKYYEEMDTLVAALIAEQDETYKRNKKTMETDLLQLQEELEQEELQSSTILSELETAMRNSIADLRQRLKSLEHERKKAEIQIKNLIAEVQSRLDGQITKETQEREEVEQTMLSVVEQTAVGYLNMNDNV</sequence>
<dbReference type="AlphaFoldDB" id="A0A132P0J5"/>
<dbReference type="EMBL" id="JXTI01000002">
    <property type="protein sequence ID" value="KWX15860.1"/>
    <property type="molecule type" value="Genomic_DNA"/>
</dbReference>
<feature type="coiled-coil region" evidence="1">
    <location>
        <begin position="144"/>
        <end position="214"/>
    </location>
</feature>
<keyword evidence="1" id="KW-0175">Coiled coil</keyword>
<dbReference type="PANTHER" id="PTHR37027:SF2">
    <property type="entry name" value="CHROMOSOME UNDETERMINED SCAFFOLD_148, WHOLE GENOME SHOTGUN SEQUENCE"/>
    <property type="match status" value="1"/>
</dbReference>
<comment type="caution">
    <text evidence="2">The sequence shown here is derived from an EMBL/GenBank/DDBJ whole genome shotgun (WGS) entry which is preliminary data.</text>
</comment>
<name>A0A132P0J5_GIAIN</name>
<gene>
    <name evidence="2" type="ORF">QR46_0178</name>
</gene>
<proteinExistence type="predicted"/>
<accession>A0A132P0J5</accession>
<evidence type="ECO:0000313" key="3">
    <source>
        <dbReference type="Proteomes" id="UP000070089"/>
    </source>
</evidence>
<evidence type="ECO:0000313" key="2">
    <source>
        <dbReference type="EMBL" id="KWX15860.1"/>
    </source>
</evidence>